<proteinExistence type="predicted"/>
<protein>
    <submittedName>
        <fullName evidence="2">DUF1573 domain-containing protein</fullName>
    </submittedName>
</protein>
<dbReference type="PANTHER" id="PTHR37833">
    <property type="entry name" value="LIPOPROTEIN-RELATED"/>
    <property type="match status" value="1"/>
</dbReference>
<keyword evidence="3" id="KW-1185">Reference proteome</keyword>
<feature type="chain" id="PRO_5045413386" evidence="1">
    <location>
        <begin position="20"/>
        <end position="149"/>
    </location>
</feature>
<dbReference type="Proteomes" id="UP001474120">
    <property type="component" value="Unassembled WGS sequence"/>
</dbReference>
<evidence type="ECO:0000313" key="2">
    <source>
        <dbReference type="EMBL" id="MEL4454352.1"/>
    </source>
</evidence>
<reference evidence="2 3" key="1">
    <citation type="submission" date="2024-04" db="EMBL/GenBank/DDBJ databases">
        <title>whole genome sequencing of Lutimonas vermicola strain IMCC1616.</title>
        <authorList>
            <person name="Bae S.S."/>
        </authorList>
    </citation>
    <scope>NUCLEOTIDE SEQUENCE [LARGE SCALE GENOMIC DNA]</scope>
    <source>
        <strain evidence="2 3">IMCC1616</strain>
    </source>
</reference>
<evidence type="ECO:0000256" key="1">
    <source>
        <dbReference type="SAM" id="SignalP"/>
    </source>
</evidence>
<sequence>MKKILVLLIVGLISFSVKAQTQEEIKKDFTGPVFEFENEVIDYGEIAENSDGNRVFKFKNIGKAPLIISNVKGSCGCTVPTKPEEPIMPGETGEIKVKYATNRIGPFSKTVTITSNAYEPTVVLRIKGRVLEQKSEELQKKKSIVSETN</sequence>
<name>A0ABU9KVZ0_9FLAO</name>
<dbReference type="InterPro" id="IPR011467">
    <property type="entry name" value="DUF1573"/>
</dbReference>
<evidence type="ECO:0000313" key="3">
    <source>
        <dbReference type="Proteomes" id="UP001474120"/>
    </source>
</evidence>
<dbReference type="PANTHER" id="PTHR37833:SF1">
    <property type="entry name" value="SIGNAL PEPTIDE PROTEIN"/>
    <property type="match status" value="1"/>
</dbReference>
<dbReference type="Pfam" id="PF07610">
    <property type="entry name" value="DUF1573"/>
    <property type="match status" value="1"/>
</dbReference>
<dbReference type="Gene3D" id="2.60.40.10">
    <property type="entry name" value="Immunoglobulins"/>
    <property type="match status" value="1"/>
</dbReference>
<comment type="caution">
    <text evidence="2">The sequence shown here is derived from an EMBL/GenBank/DDBJ whole genome shotgun (WGS) entry which is preliminary data.</text>
</comment>
<organism evidence="2 3">
    <name type="scientific">Lutimonas vermicola</name>
    <dbReference type="NCBI Taxonomy" id="414288"/>
    <lineage>
        <taxon>Bacteria</taxon>
        <taxon>Pseudomonadati</taxon>
        <taxon>Bacteroidota</taxon>
        <taxon>Flavobacteriia</taxon>
        <taxon>Flavobacteriales</taxon>
        <taxon>Flavobacteriaceae</taxon>
        <taxon>Lutimonas</taxon>
    </lineage>
</organism>
<dbReference type="InterPro" id="IPR013783">
    <property type="entry name" value="Ig-like_fold"/>
</dbReference>
<feature type="signal peptide" evidence="1">
    <location>
        <begin position="1"/>
        <end position="19"/>
    </location>
</feature>
<dbReference type="EMBL" id="JBCDNA010000001">
    <property type="protein sequence ID" value="MEL4454352.1"/>
    <property type="molecule type" value="Genomic_DNA"/>
</dbReference>
<dbReference type="RefSeq" id="WP_342157880.1">
    <property type="nucleotide sequence ID" value="NZ_JBCDNA010000001.1"/>
</dbReference>
<gene>
    <name evidence="2" type="ORF">AABB81_00480</name>
</gene>
<keyword evidence="1" id="KW-0732">Signal</keyword>
<accession>A0ABU9KVZ0</accession>